<comment type="caution">
    <text evidence="5">The sequence shown here is derived from an EMBL/GenBank/DDBJ whole genome shotgun (WGS) entry which is preliminary data.</text>
</comment>
<dbReference type="RefSeq" id="WP_379508701.1">
    <property type="nucleotide sequence ID" value="NZ_JBHRTQ010000004.1"/>
</dbReference>
<dbReference type="SUPFAM" id="SSF48179">
    <property type="entry name" value="6-phosphogluconate dehydrogenase C-terminal domain-like"/>
    <property type="match status" value="1"/>
</dbReference>
<accession>A0ABV7IR05</accession>
<dbReference type="EC" id="1.1.-.-" evidence="5"/>
<dbReference type="Gene3D" id="1.10.1040.10">
    <property type="entry name" value="N-(1-d-carboxylethyl)-l-norvaline Dehydrogenase, domain 2"/>
    <property type="match status" value="1"/>
</dbReference>
<dbReference type="InterPro" id="IPR029154">
    <property type="entry name" value="HIBADH-like_NADP-bd"/>
</dbReference>
<evidence type="ECO:0000256" key="1">
    <source>
        <dbReference type="ARBA" id="ARBA00023002"/>
    </source>
</evidence>
<dbReference type="GO" id="GO:0016491">
    <property type="term" value="F:oxidoreductase activity"/>
    <property type="evidence" value="ECO:0007669"/>
    <property type="project" value="UniProtKB-KW"/>
</dbReference>
<dbReference type="InterPro" id="IPR036291">
    <property type="entry name" value="NAD(P)-bd_dom_sf"/>
</dbReference>
<dbReference type="InterPro" id="IPR008927">
    <property type="entry name" value="6-PGluconate_DH-like_C_sf"/>
</dbReference>
<evidence type="ECO:0000259" key="4">
    <source>
        <dbReference type="Pfam" id="PF14833"/>
    </source>
</evidence>
<evidence type="ECO:0000256" key="2">
    <source>
        <dbReference type="ARBA" id="ARBA00023027"/>
    </source>
</evidence>
<dbReference type="InterPro" id="IPR013328">
    <property type="entry name" value="6PGD_dom2"/>
</dbReference>
<keyword evidence="2" id="KW-0520">NAD</keyword>
<dbReference type="Pfam" id="PF14833">
    <property type="entry name" value="NAD_binding_11"/>
    <property type="match status" value="1"/>
</dbReference>
<feature type="domain" description="6-phosphogluconate dehydrogenase NADP-binding" evidence="3">
    <location>
        <begin position="7"/>
        <end position="169"/>
    </location>
</feature>
<dbReference type="InterPro" id="IPR006115">
    <property type="entry name" value="6PGDH_NADP-bd"/>
</dbReference>
<dbReference type="PANTHER" id="PTHR43060">
    <property type="entry name" value="3-HYDROXYISOBUTYRATE DEHYDROGENASE-LIKE 1, MITOCHONDRIAL-RELATED"/>
    <property type="match status" value="1"/>
</dbReference>
<reference evidence="6" key="1">
    <citation type="journal article" date="2019" name="Int. J. Syst. Evol. Microbiol.">
        <title>The Global Catalogue of Microorganisms (GCM) 10K type strain sequencing project: providing services to taxonomists for standard genome sequencing and annotation.</title>
        <authorList>
            <consortium name="The Broad Institute Genomics Platform"/>
            <consortium name="The Broad Institute Genome Sequencing Center for Infectious Disease"/>
            <person name="Wu L."/>
            <person name="Ma J."/>
        </authorList>
    </citation>
    <scope>NUCLEOTIDE SEQUENCE [LARGE SCALE GENOMIC DNA]</scope>
    <source>
        <strain evidence="6">KCTC 42984</strain>
    </source>
</reference>
<dbReference type="PANTHER" id="PTHR43060:SF15">
    <property type="entry name" value="3-HYDROXYISOBUTYRATE DEHYDROGENASE-LIKE 1, MITOCHONDRIAL-RELATED"/>
    <property type="match status" value="1"/>
</dbReference>
<feature type="domain" description="3-hydroxyisobutyrate dehydrogenase-like NAD-binding" evidence="4">
    <location>
        <begin position="172"/>
        <end position="291"/>
    </location>
</feature>
<evidence type="ECO:0000259" key="3">
    <source>
        <dbReference type="Pfam" id="PF03446"/>
    </source>
</evidence>
<dbReference type="Proteomes" id="UP001595604">
    <property type="component" value="Unassembled WGS sequence"/>
</dbReference>
<dbReference type="SUPFAM" id="SSF51735">
    <property type="entry name" value="NAD(P)-binding Rossmann-fold domains"/>
    <property type="match status" value="1"/>
</dbReference>
<dbReference type="PIRSF" id="PIRSF000103">
    <property type="entry name" value="HIBADH"/>
    <property type="match status" value="1"/>
</dbReference>
<dbReference type="EMBL" id="JBHRTQ010000004">
    <property type="protein sequence ID" value="MFC3173308.1"/>
    <property type="molecule type" value="Genomic_DNA"/>
</dbReference>
<dbReference type="Gene3D" id="3.40.50.720">
    <property type="entry name" value="NAD(P)-binding Rossmann-like Domain"/>
    <property type="match status" value="1"/>
</dbReference>
<organism evidence="5 6">
    <name type="scientific">Novosphingobium bradum</name>
    <dbReference type="NCBI Taxonomy" id="1737444"/>
    <lineage>
        <taxon>Bacteria</taxon>
        <taxon>Pseudomonadati</taxon>
        <taxon>Pseudomonadota</taxon>
        <taxon>Alphaproteobacteria</taxon>
        <taxon>Sphingomonadales</taxon>
        <taxon>Sphingomonadaceae</taxon>
        <taxon>Novosphingobium</taxon>
    </lineage>
</organism>
<evidence type="ECO:0000313" key="6">
    <source>
        <dbReference type="Proteomes" id="UP001595604"/>
    </source>
</evidence>
<name>A0ABV7IR05_9SPHN</name>
<keyword evidence="6" id="KW-1185">Reference proteome</keyword>
<evidence type="ECO:0000313" key="5">
    <source>
        <dbReference type="EMBL" id="MFC3173308.1"/>
    </source>
</evidence>
<protein>
    <submittedName>
        <fullName evidence="5">NAD(P)-dependent oxidoreductase</fullName>
        <ecNumber evidence="5">1.1.-.-</ecNumber>
    </submittedName>
</protein>
<gene>
    <name evidence="5" type="ORF">ACFOD9_03480</name>
</gene>
<sequence length="299" mass="31842">MTQPRNVSFLGLGVMGAPIARHLANAGHRLTVYNRSQGRLDAWLEANQGLSVRVAKSPAEAAEGADVVLTCVGNDDDLSDVVLGPAGVFTRLKRGGLFIDHTTASARIARQIYVEARDKEILCVDAPMTGSQIGAEQGTLTVMCGGRPEAMAAAEPIFAAYTRRVVHIGKPGYGQLAKMVNQISIAGVVAGLSEAVRFAQASHLDMDKVYEAISGGAAQSWQMDNRWKTMAEGAFDFGFAVDWMRKDLGLAMDEGRGLGVSLPITALVNQFYAEVQAIGGGRQDTSALVRRLPLPGKTK</sequence>
<keyword evidence="1 5" id="KW-0560">Oxidoreductase</keyword>
<proteinExistence type="predicted"/>
<dbReference type="Pfam" id="PF03446">
    <property type="entry name" value="NAD_binding_2"/>
    <property type="match status" value="1"/>
</dbReference>
<dbReference type="InterPro" id="IPR015815">
    <property type="entry name" value="HIBADH-related"/>
</dbReference>